<protein>
    <submittedName>
        <fullName evidence="2">Uncharacterized protein</fullName>
    </submittedName>
</protein>
<name>A0A0E9PW16_ANGAN</name>
<evidence type="ECO:0000256" key="1">
    <source>
        <dbReference type="SAM" id="MobiDB-lite"/>
    </source>
</evidence>
<accession>A0A0E9PW16</accession>
<sequence length="63" mass="7021">MSPTLISRFERRSGRHPLAEDILRKATPLRRTPASLAREAAERGTIRPKTGRGSIATLRALKQ</sequence>
<feature type="region of interest" description="Disordered" evidence="1">
    <location>
        <begin position="18"/>
        <end position="63"/>
    </location>
</feature>
<proteinExistence type="predicted"/>
<evidence type="ECO:0000313" key="2">
    <source>
        <dbReference type="EMBL" id="JAH08467.1"/>
    </source>
</evidence>
<dbReference type="EMBL" id="GBXM01100110">
    <property type="protein sequence ID" value="JAH08467.1"/>
    <property type="molecule type" value="Transcribed_RNA"/>
</dbReference>
<reference evidence="2" key="1">
    <citation type="submission" date="2014-11" db="EMBL/GenBank/DDBJ databases">
        <authorList>
            <person name="Amaro Gonzalez C."/>
        </authorList>
    </citation>
    <scope>NUCLEOTIDE SEQUENCE</scope>
</reference>
<dbReference type="AlphaFoldDB" id="A0A0E9PW16"/>
<reference evidence="2" key="2">
    <citation type="journal article" date="2015" name="Fish Shellfish Immunol.">
        <title>Early steps in the European eel (Anguilla anguilla)-Vibrio vulnificus interaction in the gills: Role of the RtxA13 toxin.</title>
        <authorList>
            <person name="Callol A."/>
            <person name="Pajuelo D."/>
            <person name="Ebbesson L."/>
            <person name="Teles M."/>
            <person name="MacKenzie S."/>
            <person name="Amaro C."/>
        </authorList>
    </citation>
    <scope>NUCLEOTIDE SEQUENCE</scope>
</reference>
<organism evidence="2">
    <name type="scientific">Anguilla anguilla</name>
    <name type="common">European freshwater eel</name>
    <name type="synonym">Muraena anguilla</name>
    <dbReference type="NCBI Taxonomy" id="7936"/>
    <lineage>
        <taxon>Eukaryota</taxon>
        <taxon>Metazoa</taxon>
        <taxon>Chordata</taxon>
        <taxon>Craniata</taxon>
        <taxon>Vertebrata</taxon>
        <taxon>Euteleostomi</taxon>
        <taxon>Actinopterygii</taxon>
        <taxon>Neopterygii</taxon>
        <taxon>Teleostei</taxon>
        <taxon>Anguilliformes</taxon>
        <taxon>Anguillidae</taxon>
        <taxon>Anguilla</taxon>
    </lineage>
</organism>